<comment type="caution">
    <text evidence="2">The sequence shown here is derived from an EMBL/GenBank/DDBJ whole genome shotgun (WGS) entry which is preliminary data.</text>
</comment>
<proteinExistence type="predicted"/>
<organism evidence="2 3">
    <name type="scientific">Rhodophyticola porphyridii</name>
    <dbReference type="NCBI Taxonomy" id="1852017"/>
    <lineage>
        <taxon>Bacteria</taxon>
        <taxon>Pseudomonadati</taxon>
        <taxon>Pseudomonadota</taxon>
        <taxon>Alphaproteobacteria</taxon>
        <taxon>Rhodobacterales</taxon>
        <taxon>Roseobacteraceae</taxon>
        <taxon>Rhodophyticola</taxon>
    </lineage>
</organism>
<evidence type="ECO:0000256" key="1">
    <source>
        <dbReference type="SAM" id="Phobius"/>
    </source>
</evidence>
<keyword evidence="1" id="KW-1133">Transmembrane helix</keyword>
<keyword evidence="1" id="KW-0472">Membrane</keyword>
<protein>
    <submittedName>
        <fullName evidence="2">Uncharacterized protein</fullName>
    </submittedName>
</protein>
<sequence length="108" mass="12079">MPDHIKFILRHAFYGFLIACTFTGMVLYFNIANIWHLVTHTTEGPIALAVFVILCTITFGSVQIGMQIMTMGEEDDDADGGKRDDLPVLDDMTALNQVPIPIHADDRR</sequence>
<keyword evidence="3" id="KW-1185">Reference proteome</keyword>
<name>A0A3L9Y9D9_9RHOB</name>
<evidence type="ECO:0000313" key="3">
    <source>
        <dbReference type="Proteomes" id="UP000281343"/>
    </source>
</evidence>
<feature type="transmembrane region" description="Helical" evidence="1">
    <location>
        <begin position="12"/>
        <end position="38"/>
    </location>
</feature>
<dbReference type="EMBL" id="RCNT01000001">
    <property type="protein sequence ID" value="RMA43898.1"/>
    <property type="molecule type" value="Genomic_DNA"/>
</dbReference>
<dbReference type="OrthoDB" id="8115457at2"/>
<dbReference type="RefSeq" id="WP_121896487.1">
    <property type="nucleotide sequence ID" value="NZ_RCNT01000001.1"/>
</dbReference>
<dbReference type="Proteomes" id="UP000281343">
    <property type="component" value="Unassembled WGS sequence"/>
</dbReference>
<evidence type="ECO:0000313" key="2">
    <source>
        <dbReference type="EMBL" id="RMA43898.1"/>
    </source>
</evidence>
<feature type="transmembrane region" description="Helical" evidence="1">
    <location>
        <begin position="44"/>
        <end position="62"/>
    </location>
</feature>
<accession>A0A3L9Y9D9</accession>
<keyword evidence="1" id="KW-0812">Transmembrane</keyword>
<reference evidence="2 3" key="1">
    <citation type="submission" date="2018-10" db="EMBL/GenBank/DDBJ databases">
        <authorList>
            <person name="Jung H.S."/>
            <person name="Jeon C.O."/>
        </authorList>
    </citation>
    <scope>NUCLEOTIDE SEQUENCE [LARGE SCALE GENOMIC DNA]</scope>
    <source>
        <strain evidence="2 3">MA-7-27</strain>
    </source>
</reference>
<dbReference type="AlphaFoldDB" id="A0A3L9Y9D9"/>
<gene>
    <name evidence="2" type="ORF">D9R08_02965</name>
</gene>